<comment type="caution">
    <text evidence="9">The sequence shown here is derived from an EMBL/GenBank/DDBJ whole genome shotgun (WGS) entry which is preliminary data.</text>
</comment>
<evidence type="ECO:0000256" key="6">
    <source>
        <dbReference type="ARBA" id="ARBA00023136"/>
    </source>
</evidence>
<feature type="transmembrane region" description="Helical" evidence="7">
    <location>
        <begin position="62"/>
        <end position="78"/>
    </location>
</feature>
<evidence type="ECO:0000256" key="2">
    <source>
        <dbReference type="ARBA" id="ARBA00022448"/>
    </source>
</evidence>
<proteinExistence type="inferred from homology"/>
<dbReference type="Proteomes" id="UP000657372">
    <property type="component" value="Unassembled WGS sequence"/>
</dbReference>
<keyword evidence="3" id="KW-1003">Cell membrane</keyword>
<dbReference type="RefSeq" id="WP_195875478.1">
    <property type="nucleotide sequence ID" value="NZ_JADOEL010000006.1"/>
</dbReference>
<reference evidence="9 10" key="1">
    <citation type="submission" date="2020-11" db="EMBL/GenBank/DDBJ databases">
        <title>WGS of Herminiimonas contaminans strain Marseille-Q4544 isolated from planarians Schmidtea mediterranea.</title>
        <authorList>
            <person name="Kangale L."/>
        </authorList>
    </citation>
    <scope>NUCLEOTIDE SEQUENCE [LARGE SCALE GENOMIC DNA]</scope>
    <source>
        <strain evidence="9 10">Marseille-Q4544</strain>
    </source>
</reference>
<dbReference type="PANTHER" id="PTHR30151">
    <property type="entry name" value="ALKANE SULFONATE ABC TRANSPORTER-RELATED, MEMBRANE SUBUNIT"/>
    <property type="match status" value="1"/>
</dbReference>
<dbReference type="PANTHER" id="PTHR30151:SF16">
    <property type="entry name" value="ABC TRANSPORTER PERMEASE PROTEIN"/>
    <property type="match status" value="1"/>
</dbReference>
<feature type="transmembrane region" description="Helical" evidence="7">
    <location>
        <begin position="84"/>
        <end position="105"/>
    </location>
</feature>
<evidence type="ECO:0000256" key="1">
    <source>
        <dbReference type="ARBA" id="ARBA00004651"/>
    </source>
</evidence>
<sequence length="308" mass="33540">MSEVSSIKRSATPSKPAGAVVRLNVERPEYYANRAPSTEFGVVQKPLTSWDKLCNNGGARKVAILVTLALIWEIYARFLNNALLFPTFSATIEALVAGILSGGLLAKCWFSIKILLMGYGSGLLLAALLTVFAITSRIGRDFLETLTSMFNPLPAIALLPLSLLWFGLGTGSLVFVLIHSVVWAVALNTHSGFQSVSNTLRMVGHNYGLSGLRYVFQILIPAAFPSILTGLKIGWAFAWRTLIAAELVFGVSSGSGGLGWFIYENKNQLEIPSVFAGLLTVIMIGLFVENFIFRVIEQCTVQKWGMQN</sequence>
<dbReference type="EMBL" id="JADOEL010000006">
    <property type="protein sequence ID" value="MBF8177927.1"/>
    <property type="molecule type" value="Genomic_DNA"/>
</dbReference>
<evidence type="ECO:0000313" key="10">
    <source>
        <dbReference type="Proteomes" id="UP000657372"/>
    </source>
</evidence>
<keyword evidence="5 7" id="KW-1133">Transmembrane helix</keyword>
<name>A0ABS0ESU0_9BURK</name>
<feature type="transmembrane region" description="Helical" evidence="7">
    <location>
        <begin position="275"/>
        <end position="296"/>
    </location>
</feature>
<evidence type="ECO:0000256" key="5">
    <source>
        <dbReference type="ARBA" id="ARBA00022989"/>
    </source>
</evidence>
<comment type="similarity">
    <text evidence="7">Belongs to the binding-protein-dependent transport system permease family.</text>
</comment>
<gene>
    <name evidence="9" type="ORF">IXC47_09570</name>
</gene>
<accession>A0ABS0ESU0</accession>
<feature type="domain" description="ABC transmembrane type-1" evidence="8">
    <location>
        <begin position="104"/>
        <end position="292"/>
    </location>
</feature>
<dbReference type="PROSITE" id="PS50928">
    <property type="entry name" value="ABC_TM1"/>
    <property type="match status" value="1"/>
</dbReference>
<evidence type="ECO:0000259" key="8">
    <source>
        <dbReference type="PROSITE" id="PS50928"/>
    </source>
</evidence>
<dbReference type="InterPro" id="IPR000515">
    <property type="entry name" value="MetI-like"/>
</dbReference>
<comment type="subcellular location">
    <subcellularLocation>
        <location evidence="1 7">Cell membrane</location>
        <topology evidence="1 7">Multi-pass membrane protein</topology>
    </subcellularLocation>
</comment>
<organism evidence="9 10">
    <name type="scientific">Herminiimonas contaminans</name>
    <dbReference type="NCBI Taxonomy" id="1111140"/>
    <lineage>
        <taxon>Bacteria</taxon>
        <taxon>Pseudomonadati</taxon>
        <taxon>Pseudomonadota</taxon>
        <taxon>Betaproteobacteria</taxon>
        <taxon>Burkholderiales</taxon>
        <taxon>Oxalobacteraceae</taxon>
        <taxon>Herminiimonas</taxon>
    </lineage>
</organism>
<evidence type="ECO:0000256" key="4">
    <source>
        <dbReference type="ARBA" id="ARBA00022692"/>
    </source>
</evidence>
<evidence type="ECO:0000256" key="3">
    <source>
        <dbReference type="ARBA" id="ARBA00022475"/>
    </source>
</evidence>
<feature type="transmembrane region" description="Helical" evidence="7">
    <location>
        <begin position="114"/>
        <end position="134"/>
    </location>
</feature>
<evidence type="ECO:0000313" key="9">
    <source>
        <dbReference type="EMBL" id="MBF8177927.1"/>
    </source>
</evidence>
<keyword evidence="2 7" id="KW-0813">Transport</keyword>
<keyword evidence="4 7" id="KW-0812">Transmembrane</keyword>
<feature type="transmembrane region" description="Helical" evidence="7">
    <location>
        <begin position="146"/>
        <end position="166"/>
    </location>
</feature>
<feature type="transmembrane region" description="Helical" evidence="7">
    <location>
        <begin position="173"/>
        <end position="191"/>
    </location>
</feature>
<feature type="transmembrane region" description="Helical" evidence="7">
    <location>
        <begin position="211"/>
        <end position="231"/>
    </location>
</feature>
<evidence type="ECO:0000256" key="7">
    <source>
        <dbReference type="RuleBase" id="RU363032"/>
    </source>
</evidence>
<keyword evidence="6 7" id="KW-0472">Membrane</keyword>
<feature type="transmembrane region" description="Helical" evidence="7">
    <location>
        <begin position="243"/>
        <end position="263"/>
    </location>
</feature>
<dbReference type="InterPro" id="IPR035906">
    <property type="entry name" value="MetI-like_sf"/>
</dbReference>
<dbReference type="SUPFAM" id="SSF161098">
    <property type="entry name" value="MetI-like"/>
    <property type="match status" value="1"/>
</dbReference>
<keyword evidence="10" id="KW-1185">Reference proteome</keyword>
<dbReference type="Pfam" id="PF00528">
    <property type="entry name" value="BPD_transp_1"/>
    <property type="match status" value="1"/>
</dbReference>
<protein>
    <submittedName>
        <fullName evidence="9">ABC transporter permease</fullName>
    </submittedName>
</protein>
<dbReference type="CDD" id="cd06261">
    <property type="entry name" value="TM_PBP2"/>
    <property type="match status" value="1"/>
</dbReference>
<dbReference type="Gene3D" id="1.10.3720.10">
    <property type="entry name" value="MetI-like"/>
    <property type="match status" value="1"/>
</dbReference>